<dbReference type="EMBL" id="LYXU01000002">
    <property type="protein sequence ID" value="OBS24141.1"/>
    <property type="molecule type" value="Genomic_DNA"/>
</dbReference>
<accession>A0A1B8AUT4</accession>
<evidence type="ECO:0000313" key="2">
    <source>
        <dbReference type="Proteomes" id="UP000091967"/>
    </source>
</evidence>
<comment type="caution">
    <text evidence="1">The sequence shown here is derived from an EMBL/GenBank/DDBJ whole genome shotgun (WGS) entry which is preliminary data.</text>
</comment>
<proteinExistence type="predicted"/>
<gene>
    <name evidence="1" type="ORF">FPOA_04688</name>
</gene>
<dbReference type="AlphaFoldDB" id="A0A1B8AUT4"/>
<evidence type="ECO:0000313" key="1">
    <source>
        <dbReference type="EMBL" id="OBS24141.1"/>
    </source>
</evidence>
<sequence length="383" mass="42988">MCTTSHTQETILRTCSYHRSRYYFPLLTTNPSKAPDTLFECLLTTSSLARADSNNPGAICKLPPEIISRISMLLDVKSFHSFRNANCQTRTMLTAIPQYRQVVQYGAEGIKALARTGLSDDITYKDLHNALINGECAMCGEFGGLLFLPTCTRCCYSCLREKPELAVVGGDDVYQLGILGAKMFSTSGCRYLKIQNWAQPTMMLDKTIGIPAVDICQAIRFLGSIQGNFGTALHRGWLHYRSAACIMYPTLDRYTMTVERGVSCKGCEKAFVTNRFEANGQGWTIPDIPSSYVDRDISFSTIGFLKHFEFCEHAQKIWENSEYGSKDTKDSKTIQNGGRHLGRTGMSAYMHWHRDRSSALLEIISSWICFGVQMESDEDEIMT</sequence>
<keyword evidence="2" id="KW-1185">Reference proteome</keyword>
<dbReference type="OMA" id="ISRREQW"/>
<protein>
    <recommendedName>
        <fullName evidence="3">F-box domain-containing protein</fullName>
    </recommendedName>
</protein>
<dbReference type="Proteomes" id="UP000091967">
    <property type="component" value="Unassembled WGS sequence"/>
</dbReference>
<evidence type="ECO:0008006" key="3">
    <source>
        <dbReference type="Google" id="ProtNLM"/>
    </source>
</evidence>
<reference evidence="1 2" key="1">
    <citation type="submission" date="2016-06" db="EMBL/GenBank/DDBJ databases">
        <title>Living apart together: crosstalk between the core and supernumerary genomes in a fungal plant pathogen.</title>
        <authorList>
            <person name="Vanheule A."/>
            <person name="Audenaert K."/>
            <person name="Warris S."/>
            <person name="Van De Geest H."/>
            <person name="Schijlen E."/>
            <person name="Hofte M."/>
            <person name="De Saeger S."/>
            <person name="Haesaert G."/>
            <person name="Waalwijk C."/>
            <person name="Van Der Lee T."/>
        </authorList>
    </citation>
    <scope>NUCLEOTIDE SEQUENCE [LARGE SCALE GENOMIC DNA]</scope>
    <source>
        <strain evidence="1 2">2516</strain>
    </source>
</reference>
<organism evidence="1 2">
    <name type="scientific">Fusarium poae</name>
    <dbReference type="NCBI Taxonomy" id="36050"/>
    <lineage>
        <taxon>Eukaryota</taxon>
        <taxon>Fungi</taxon>
        <taxon>Dikarya</taxon>
        <taxon>Ascomycota</taxon>
        <taxon>Pezizomycotina</taxon>
        <taxon>Sordariomycetes</taxon>
        <taxon>Hypocreomycetidae</taxon>
        <taxon>Hypocreales</taxon>
        <taxon>Nectriaceae</taxon>
        <taxon>Fusarium</taxon>
    </lineage>
</organism>
<name>A0A1B8AUT4_FUSPO</name>
<dbReference type="STRING" id="36050.A0A1B8AUT4"/>